<evidence type="ECO:0000256" key="6">
    <source>
        <dbReference type="PIRNR" id="PIRNR036517"/>
    </source>
</evidence>
<dbReference type="GO" id="GO:0005344">
    <property type="term" value="F:oxygen carrier activity"/>
    <property type="evidence" value="ECO:0007669"/>
    <property type="project" value="UniProtKB-UniRule"/>
</dbReference>
<dbReference type="GO" id="GO:0020037">
    <property type="term" value="F:heme binding"/>
    <property type="evidence" value="ECO:0007669"/>
    <property type="project" value="UniProtKB-UniRule"/>
</dbReference>
<dbReference type="Pfam" id="PF00042">
    <property type="entry name" value="Globin"/>
    <property type="match status" value="1"/>
</dbReference>
<dbReference type="InterPro" id="IPR000971">
    <property type="entry name" value="Globin"/>
</dbReference>
<feature type="signal peptide" evidence="10">
    <location>
        <begin position="1"/>
        <end position="19"/>
    </location>
</feature>
<dbReference type="PROSITE" id="PS01033">
    <property type="entry name" value="GLOBIN"/>
    <property type="match status" value="1"/>
</dbReference>
<dbReference type="EMBL" id="MT701026">
    <property type="protein sequence ID" value="QQO51918.1"/>
    <property type="molecule type" value="mRNA"/>
</dbReference>
<organism evidence="12">
    <name type="scientific">Platynereis dumerilii</name>
    <name type="common">Dumeril's clam worm</name>
    <dbReference type="NCBI Taxonomy" id="6359"/>
    <lineage>
        <taxon>Eukaryota</taxon>
        <taxon>Metazoa</taxon>
        <taxon>Spiralia</taxon>
        <taxon>Lophotrochozoa</taxon>
        <taxon>Annelida</taxon>
        <taxon>Polychaeta</taxon>
        <taxon>Errantia</taxon>
        <taxon>Phyllodocida</taxon>
        <taxon>Nereididae</taxon>
        <taxon>Platynereis</taxon>
    </lineage>
</organism>
<evidence type="ECO:0000256" key="9">
    <source>
        <dbReference type="RuleBase" id="RU000356"/>
    </source>
</evidence>
<name>A0A7T8CLZ7_PLADU</name>
<evidence type="ECO:0000256" key="2">
    <source>
        <dbReference type="ARBA" id="ARBA00022617"/>
    </source>
</evidence>
<keyword evidence="10" id="KW-0732">Signal</keyword>
<evidence type="ECO:0000256" key="10">
    <source>
        <dbReference type="SAM" id="SignalP"/>
    </source>
</evidence>
<evidence type="ECO:0000256" key="1">
    <source>
        <dbReference type="ARBA" id="ARBA00022448"/>
    </source>
</evidence>
<evidence type="ECO:0000256" key="8">
    <source>
        <dbReference type="PIRSR" id="PIRSR036517-2"/>
    </source>
</evidence>
<feature type="binding site" description="proximal binding residue" evidence="7">
    <location>
        <position position="113"/>
    </location>
    <ligand>
        <name>heme b</name>
        <dbReference type="ChEBI" id="CHEBI:60344"/>
    </ligand>
    <ligandPart>
        <name>Fe</name>
        <dbReference type="ChEBI" id="CHEBI:18248"/>
    </ligandPart>
</feature>
<comment type="similarity">
    <text evidence="6 9">Belongs to the globin family.</text>
</comment>
<evidence type="ECO:0000256" key="7">
    <source>
        <dbReference type="PIRSR" id="PIRSR036517-1"/>
    </source>
</evidence>
<dbReference type="CDD" id="cd01040">
    <property type="entry name" value="Mb-like"/>
    <property type="match status" value="1"/>
</dbReference>
<evidence type="ECO:0000256" key="4">
    <source>
        <dbReference type="ARBA" id="ARBA00022723"/>
    </source>
</evidence>
<dbReference type="InterPro" id="IPR044399">
    <property type="entry name" value="Mb-like_M"/>
</dbReference>
<dbReference type="AlphaFoldDB" id="A0A7T8CLZ7"/>
<dbReference type="PIRSF" id="PIRSF036517">
    <property type="entry name" value="Ext_hemo"/>
    <property type="match status" value="1"/>
</dbReference>
<accession>A0A7T8CLZ7</accession>
<dbReference type="GO" id="GO:0005506">
    <property type="term" value="F:iron ion binding"/>
    <property type="evidence" value="ECO:0007669"/>
    <property type="project" value="UniProtKB-UniRule"/>
</dbReference>
<sequence>MNTVTVVLVLLGCIASAMTGDCNTLQRTKVKYQWSIVYGATDNRQAFGTLVWRDFFGLYPDRSLFSGVRGENIYSPEFRAHVVRVFAGFDILISLLDQEDILNSALAHYAAFHKQFPSIPFKEFGVVLLEALAKTIPEQFDQDAWSQCYAVIVAGVTA</sequence>
<keyword evidence="3 6" id="KW-0561">Oxygen transport</keyword>
<dbReference type="InterPro" id="IPR009050">
    <property type="entry name" value="Globin-like_sf"/>
</dbReference>
<evidence type="ECO:0000256" key="3">
    <source>
        <dbReference type="ARBA" id="ARBA00022621"/>
    </source>
</evidence>
<evidence type="ECO:0000313" key="12">
    <source>
        <dbReference type="EMBL" id="QQO51918.1"/>
    </source>
</evidence>
<keyword evidence="1 6" id="KW-0813">Transport</keyword>
<dbReference type="GO" id="GO:0005576">
    <property type="term" value="C:extracellular region"/>
    <property type="evidence" value="ECO:0007669"/>
    <property type="project" value="UniProtKB-UniRule"/>
</dbReference>
<dbReference type="GO" id="GO:0019825">
    <property type="term" value="F:oxygen binding"/>
    <property type="evidence" value="ECO:0007669"/>
    <property type="project" value="UniProtKB-UniRule"/>
</dbReference>
<dbReference type="SUPFAM" id="SSF46458">
    <property type="entry name" value="Globin-like"/>
    <property type="match status" value="1"/>
</dbReference>
<proteinExistence type="evidence at transcript level"/>
<keyword evidence="5 6" id="KW-0408">Iron</keyword>
<dbReference type="InterPro" id="IPR014610">
    <property type="entry name" value="Haemoglobin_extracell"/>
</dbReference>
<dbReference type="GO" id="GO:0005833">
    <property type="term" value="C:hemoglobin complex"/>
    <property type="evidence" value="ECO:0007669"/>
    <property type="project" value="UniProtKB-UniRule"/>
</dbReference>
<reference evidence="12" key="1">
    <citation type="journal article" date="2020" name="BMC Evol. Biol.">
        <title>Globins in the marine annelid Platynereis dumerilii shed new light on hemoglobin evolution in bilaterians.</title>
        <authorList>
            <person name="Song S."/>
            <person name="Starunov V."/>
            <person name="Bailly X."/>
            <person name="Ruta C."/>
            <person name="Kerner P."/>
            <person name="Cornelissen A.J.M."/>
            <person name="Balavoine G."/>
        </authorList>
    </citation>
    <scope>NUCLEOTIDE SEQUENCE</scope>
</reference>
<keyword evidence="8" id="KW-1015">Disulfide bond</keyword>
<dbReference type="InterPro" id="IPR012292">
    <property type="entry name" value="Globin/Proto"/>
</dbReference>
<feature type="chain" id="PRO_5031347144" description="Extracellular globin" evidence="10">
    <location>
        <begin position="20"/>
        <end position="158"/>
    </location>
</feature>
<keyword evidence="4 6" id="KW-0479">Metal-binding</keyword>
<feature type="disulfide bond" evidence="8">
    <location>
        <begin position="22"/>
        <end position="148"/>
    </location>
</feature>
<evidence type="ECO:0000256" key="5">
    <source>
        <dbReference type="ARBA" id="ARBA00023004"/>
    </source>
</evidence>
<dbReference type="Gene3D" id="1.10.490.10">
    <property type="entry name" value="Globins"/>
    <property type="match status" value="1"/>
</dbReference>
<keyword evidence="2 6" id="KW-0349">Heme</keyword>
<dbReference type="SMR" id="A0A7T8CLZ7"/>
<evidence type="ECO:0000259" key="11">
    <source>
        <dbReference type="PROSITE" id="PS01033"/>
    </source>
</evidence>
<feature type="domain" description="Globin" evidence="11">
    <location>
        <begin position="21"/>
        <end position="158"/>
    </location>
</feature>
<protein>
    <recommendedName>
        <fullName evidence="6">Extracellular globin</fullName>
    </recommendedName>
</protein>